<feature type="compositionally biased region" description="Basic and acidic residues" evidence="1">
    <location>
        <begin position="61"/>
        <end position="73"/>
    </location>
</feature>
<proteinExistence type="predicted"/>
<feature type="region of interest" description="Disordered" evidence="1">
    <location>
        <begin position="54"/>
        <end position="74"/>
    </location>
</feature>
<sequence length="214" mass="24655">MSDFDDSDTEFDDLRLVSSTPYVPDLEFQEDERTFEARFTGSFLEANLFGAPKNGGFGDRTSSDSDENSKESEEGFVGLDWDASRIFKNLACPESKNENNVCVLRLHDILTKSEMGIQLIARQMTNCGFRINSYTSENRRDMGFEDSRNVENLHRMIRSIRANMKVLLLETEDLEELICPKIHRKDDGYSKNLKFWIPAVLTIPIACYVYSRYI</sequence>
<evidence type="ECO:0000313" key="3">
    <source>
        <dbReference type="Proteomes" id="UP000230233"/>
    </source>
</evidence>
<gene>
    <name evidence="2" type="primary">Cni-C05C10.7</name>
    <name evidence="2" type="synonym">Cnig_chr_II.g4079</name>
    <name evidence="2" type="ORF">B9Z55_004079</name>
</gene>
<accession>A0A2G5UUT4</accession>
<protein>
    <submittedName>
        <fullName evidence="2">Uncharacterized protein</fullName>
    </submittedName>
</protein>
<keyword evidence="3" id="KW-1185">Reference proteome</keyword>
<dbReference type="OrthoDB" id="5823943at2759"/>
<dbReference type="Proteomes" id="UP000230233">
    <property type="component" value="Chromosome II"/>
</dbReference>
<dbReference type="EMBL" id="PDUG01000002">
    <property type="protein sequence ID" value="PIC43288.1"/>
    <property type="molecule type" value="Genomic_DNA"/>
</dbReference>
<organism evidence="2 3">
    <name type="scientific">Caenorhabditis nigoni</name>
    <dbReference type="NCBI Taxonomy" id="1611254"/>
    <lineage>
        <taxon>Eukaryota</taxon>
        <taxon>Metazoa</taxon>
        <taxon>Ecdysozoa</taxon>
        <taxon>Nematoda</taxon>
        <taxon>Chromadorea</taxon>
        <taxon>Rhabditida</taxon>
        <taxon>Rhabditina</taxon>
        <taxon>Rhabditomorpha</taxon>
        <taxon>Rhabditoidea</taxon>
        <taxon>Rhabditidae</taxon>
        <taxon>Peloderinae</taxon>
        <taxon>Caenorhabditis</taxon>
    </lineage>
</organism>
<dbReference type="AlphaFoldDB" id="A0A2G5UUT4"/>
<evidence type="ECO:0000313" key="2">
    <source>
        <dbReference type="EMBL" id="PIC43288.1"/>
    </source>
</evidence>
<comment type="caution">
    <text evidence="2">The sequence shown here is derived from an EMBL/GenBank/DDBJ whole genome shotgun (WGS) entry which is preliminary data.</text>
</comment>
<name>A0A2G5UUT4_9PELO</name>
<reference evidence="3" key="1">
    <citation type="submission" date="2017-10" db="EMBL/GenBank/DDBJ databases">
        <title>Rapid genome shrinkage in a self-fertile nematode reveals novel sperm competition proteins.</title>
        <authorList>
            <person name="Yin D."/>
            <person name="Schwarz E.M."/>
            <person name="Thomas C.G."/>
            <person name="Felde R.L."/>
            <person name="Korf I.F."/>
            <person name="Cutter A.D."/>
            <person name="Schartner C.M."/>
            <person name="Ralston E.J."/>
            <person name="Meyer B.J."/>
            <person name="Haag E.S."/>
        </authorList>
    </citation>
    <scope>NUCLEOTIDE SEQUENCE [LARGE SCALE GENOMIC DNA]</scope>
    <source>
        <strain evidence="3">JU1422</strain>
    </source>
</reference>
<evidence type="ECO:0000256" key="1">
    <source>
        <dbReference type="SAM" id="MobiDB-lite"/>
    </source>
</evidence>